<dbReference type="GO" id="GO:0045892">
    <property type="term" value="P:negative regulation of DNA-templated transcription"/>
    <property type="evidence" value="ECO:0007669"/>
    <property type="project" value="UniProtKB-UniRule"/>
</dbReference>
<evidence type="ECO:0000256" key="7">
    <source>
        <dbReference type="ARBA" id="ARBA00023015"/>
    </source>
</evidence>
<dbReference type="Pfam" id="PF00717">
    <property type="entry name" value="Peptidase_S24"/>
    <property type="match status" value="1"/>
</dbReference>
<dbReference type="Pfam" id="PF01726">
    <property type="entry name" value="LexA_DNA_bind"/>
    <property type="match status" value="1"/>
</dbReference>
<evidence type="ECO:0000256" key="6">
    <source>
        <dbReference type="ARBA" id="ARBA00022813"/>
    </source>
</evidence>
<keyword evidence="2 12" id="KW-0678">Repressor</keyword>
<dbReference type="GO" id="GO:0006281">
    <property type="term" value="P:DNA repair"/>
    <property type="evidence" value="ECO:0007669"/>
    <property type="project" value="UniProtKB-UniRule"/>
</dbReference>
<dbReference type="InterPro" id="IPR039418">
    <property type="entry name" value="LexA-like"/>
</dbReference>
<dbReference type="HAMAP" id="MF_00015">
    <property type="entry name" value="LexA"/>
    <property type="match status" value="1"/>
</dbReference>
<evidence type="ECO:0000256" key="8">
    <source>
        <dbReference type="ARBA" id="ARBA00023125"/>
    </source>
</evidence>
<dbReference type="GO" id="GO:0003677">
    <property type="term" value="F:DNA binding"/>
    <property type="evidence" value="ECO:0007669"/>
    <property type="project" value="UniProtKB-UniRule"/>
</dbReference>
<sequence>MSTVPYTPRADASVADDLTDRQLQVLKAITTYQNERGFVPSFREIGAAAGLKSPSSVKHQLQALEEKGYIRLNANKGRAVEILHDPFSAQSSGTGTSEHDSNSEHGTATIIPFPSSKASEAVLESRDIPLVGRIAAGTPITAEQHIDDVMRLPERLTGSGGNLFMLEVHGDSMIDAAICDGDFVVVREQHTAVNGDIVAALLDGEATVKTFRKEKGHVWLMPHNPAYSPIDGTYATIMGKVVTVLRKL</sequence>
<evidence type="ECO:0000313" key="18">
    <source>
        <dbReference type="Proteomes" id="UP000029060"/>
    </source>
</evidence>
<comment type="caution">
    <text evidence="17">The sequence shown here is derived from an EMBL/GenBank/DDBJ whole genome shotgun (WGS) entry which is preliminary data.</text>
</comment>
<evidence type="ECO:0000256" key="1">
    <source>
        <dbReference type="ARBA" id="ARBA00007484"/>
    </source>
</evidence>
<keyword evidence="10 12" id="KW-0234">DNA repair</keyword>
<evidence type="ECO:0000256" key="10">
    <source>
        <dbReference type="ARBA" id="ARBA00023204"/>
    </source>
</evidence>
<gene>
    <name evidence="12" type="primary">lexA</name>
    <name evidence="17" type="ORF">BMERY_0027</name>
</gene>
<accession>A0A087BHX2</accession>
<comment type="subunit">
    <text evidence="12">Homodimer.</text>
</comment>
<dbReference type="GO" id="GO:0006508">
    <property type="term" value="P:proteolysis"/>
    <property type="evidence" value="ECO:0007669"/>
    <property type="project" value="InterPro"/>
</dbReference>
<dbReference type="Gene3D" id="2.10.109.10">
    <property type="entry name" value="Umud Fragment, subunit A"/>
    <property type="match status" value="1"/>
</dbReference>
<dbReference type="eggNOG" id="COG1974">
    <property type="taxonomic scope" value="Bacteria"/>
</dbReference>
<keyword evidence="9 12" id="KW-0804">Transcription</keyword>
<evidence type="ECO:0000256" key="13">
    <source>
        <dbReference type="RuleBase" id="RU003991"/>
    </source>
</evidence>
<dbReference type="InterPro" id="IPR036388">
    <property type="entry name" value="WH-like_DNA-bd_sf"/>
</dbReference>
<dbReference type="Proteomes" id="UP000029060">
    <property type="component" value="Unassembled WGS sequence"/>
</dbReference>
<dbReference type="InterPro" id="IPR006200">
    <property type="entry name" value="LexA"/>
</dbReference>
<dbReference type="OrthoDB" id="9802364at2"/>
<dbReference type="InterPro" id="IPR036390">
    <property type="entry name" value="WH_DNA-bd_sf"/>
</dbReference>
<dbReference type="RefSeq" id="WP_033523729.1">
    <property type="nucleotide sequence ID" value="NZ_CADAXU010000011.1"/>
</dbReference>
<feature type="domain" description="LexA repressor DNA-binding" evidence="16">
    <location>
        <begin position="17"/>
        <end position="79"/>
    </location>
</feature>
<comment type="function">
    <text evidence="12">Represses a number of genes involved in the response to DNA damage (SOS response), including recA and lexA. In the presence of single-stranded DNA, RecA interacts with LexA causing an autocatalytic cleavage which disrupts the DNA-binding part of LexA, leading to derepression of the SOS regulon and eventually DNA repair.</text>
</comment>
<evidence type="ECO:0000256" key="4">
    <source>
        <dbReference type="ARBA" id="ARBA00022763"/>
    </source>
</evidence>
<feature type="active site" description="For autocatalytic cleavage activity" evidence="12">
    <location>
        <position position="172"/>
    </location>
</feature>
<keyword evidence="11 12" id="KW-0742">SOS response</keyword>
<dbReference type="SUPFAM" id="SSF51306">
    <property type="entry name" value="LexA/Signal peptidase"/>
    <property type="match status" value="1"/>
</dbReference>
<protein>
    <recommendedName>
        <fullName evidence="12">LexA repressor</fullName>
        <ecNumber evidence="12">3.4.21.88</ecNumber>
    </recommendedName>
</protein>
<evidence type="ECO:0000256" key="3">
    <source>
        <dbReference type="ARBA" id="ARBA00022705"/>
    </source>
</evidence>
<evidence type="ECO:0000259" key="16">
    <source>
        <dbReference type="Pfam" id="PF01726"/>
    </source>
</evidence>
<comment type="catalytic activity">
    <reaction evidence="12">
        <text>Hydrolysis of Ala-|-Gly bond in repressor LexA.</text>
        <dbReference type="EC" id="3.4.21.88"/>
    </reaction>
</comment>
<feature type="region of interest" description="Disordered" evidence="14">
    <location>
        <begin position="87"/>
        <end position="107"/>
    </location>
</feature>
<keyword evidence="4 12" id="KW-0227">DNA damage</keyword>
<feature type="DNA-binding region" description="H-T-H motif" evidence="12">
    <location>
        <begin position="42"/>
        <end position="62"/>
    </location>
</feature>
<reference evidence="17 18" key="1">
    <citation type="submission" date="2014-03" db="EMBL/GenBank/DDBJ databases">
        <title>Genomics of Bifidobacteria.</title>
        <authorList>
            <person name="Ventura M."/>
            <person name="Milani C."/>
            <person name="Lugli G.A."/>
        </authorList>
    </citation>
    <scope>NUCLEOTIDE SEQUENCE [LARGE SCALE GENOMIC DNA]</scope>
    <source>
        <strain evidence="17 18">LMG 11341</strain>
    </source>
</reference>
<dbReference type="NCBIfam" id="TIGR00498">
    <property type="entry name" value="lexA"/>
    <property type="match status" value="1"/>
</dbReference>
<dbReference type="InterPro" id="IPR006199">
    <property type="entry name" value="LexA_DNA-bd_dom"/>
</dbReference>
<evidence type="ECO:0000256" key="12">
    <source>
        <dbReference type="HAMAP-Rule" id="MF_00015"/>
    </source>
</evidence>
<dbReference type="EMBL" id="JGZC01000005">
    <property type="protein sequence ID" value="KFI70622.1"/>
    <property type="molecule type" value="Genomic_DNA"/>
</dbReference>
<dbReference type="FunFam" id="2.10.109.10:FF:000001">
    <property type="entry name" value="LexA repressor"/>
    <property type="match status" value="1"/>
</dbReference>
<dbReference type="SUPFAM" id="SSF46785">
    <property type="entry name" value="Winged helix' DNA-binding domain"/>
    <property type="match status" value="1"/>
</dbReference>
<dbReference type="PANTHER" id="PTHR33516">
    <property type="entry name" value="LEXA REPRESSOR"/>
    <property type="match status" value="1"/>
</dbReference>
<keyword evidence="7 12" id="KW-0805">Transcription regulation</keyword>
<dbReference type="GO" id="GO:0004252">
    <property type="term" value="F:serine-type endopeptidase activity"/>
    <property type="evidence" value="ECO:0007669"/>
    <property type="project" value="UniProtKB-UniRule"/>
</dbReference>
<dbReference type="AlphaFoldDB" id="A0A087BHX2"/>
<feature type="site" description="Cleavage; by autolysis" evidence="12">
    <location>
        <begin position="136"/>
        <end position="137"/>
    </location>
</feature>
<organism evidence="17 18">
    <name type="scientific">Bifidobacterium merycicum</name>
    <dbReference type="NCBI Taxonomy" id="78345"/>
    <lineage>
        <taxon>Bacteria</taxon>
        <taxon>Bacillati</taxon>
        <taxon>Actinomycetota</taxon>
        <taxon>Actinomycetes</taxon>
        <taxon>Bifidobacteriales</taxon>
        <taxon>Bifidobacteriaceae</taxon>
        <taxon>Bifidobacterium</taxon>
    </lineage>
</organism>
<dbReference type="InterPro" id="IPR050077">
    <property type="entry name" value="LexA_repressor"/>
</dbReference>
<keyword evidence="5 12" id="KW-0378">Hydrolase</keyword>
<dbReference type="PANTHER" id="PTHR33516:SF2">
    <property type="entry name" value="LEXA REPRESSOR-RELATED"/>
    <property type="match status" value="1"/>
</dbReference>
<proteinExistence type="inferred from homology"/>
<dbReference type="EC" id="3.4.21.88" evidence="12"/>
<dbReference type="STRING" id="78345.BMERY_0027"/>
<dbReference type="InterPro" id="IPR006197">
    <property type="entry name" value="Peptidase_S24_LexA"/>
</dbReference>
<keyword evidence="18" id="KW-1185">Reference proteome</keyword>
<evidence type="ECO:0000256" key="9">
    <source>
        <dbReference type="ARBA" id="ARBA00023163"/>
    </source>
</evidence>
<evidence type="ECO:0000313" key="17">
    <source>
        <dbReference type="EMBL" id="KFI70622.1"/>
    </source>
</evidence>
<evidence type="ECO:0000256" key="5">
    <source>
        <dbReference type="ARBA" id="ARBA00022801"/>
    </source>
</evidence>
<dbReference type="PRINTS" id="PR00726">
    <property type="entry name" value="LEXASERPTASE"/>
</dbReference>
<name>A0A087BHX2_9BIFI</name>
<evidence type="ECO:0000256" key="11">
    <source>
        <dbReference type="ARBA" id="ARBA00023236"/>
    </source>
</evidence>
<dbReference type="CDD" id="cd06529">
    <property type="entry name" value="S24_LexA-like"/>
    <property type="match status" value="1"/>
</dbReference>
<keyword evidence="6 12" id="KW-0068">Autocatalytic cleavage</keyword>
<dbReference type="Gene3D" id="1.10.10.10">
    <property type="entry name" value="Winged helix-like DNA-binding domain superfamily/Winged helix DNA-binding domain"/>
    <property type="match status" value="1"/>
</dbReference>
<feature type="active site" description="For autocatalytic cleavage activity" evidence="12">
    <location>
        <position position="209"/>
    </location>
</feature>
<dbReference type="InterPro" id="IPR036286">
    <property type="entry name" value="LexA/Signal_pep-like_sf"/>
</dbReference>
<feature type="domain" description="Peptidase S24/S26A/S26B/S26C" evidence="15">
    <location>
        <begin position="129"/>
        <end position="242"/>
    </location>
</feature>
<dbReference type="GO" id="GO:0006260">
    <property type="term" value="P:DNA replication"/>
    <property type="evidence" value="ECO:0007669"/>
    <property type="project" value="UniProtKB-UniRule"/>
</dbReference>
<keyword evidence="3 12" id="KW-0235">DNA replication</keyword>
<dbReference type="GO" id="GO:0009432">
    <property type="term" value="P:SOS response"/>
    <property type="evidence" value="ECO:0007669"/>
    <property type="project" value="UniProtKB-UniRule"/>
</dbReference>
<evidence type="ECO:0000259" key="15">
    <source>
        <dbReference type="Pfam" id="PF00717"/>
    </source>
</evidence>
<comment type="similarity">
    <text evidence="1 12 13">Belongs to the peptidase S24 family.</text>
</comment>
<dbReference type="InterPro" id="IPR015927">
    <property type="entry name" value="Peptidase_S24_S26A/B/C"/>
</dbReference>
<evidence type="ECO:0000256" key="14">
    <source>
        <dbReference type="SAM" id="MobiDB-lite"/>
    </source>
</evidence>
<keyword evidence="8 12" id="KW-0238">DNA-binding</keyword>
<evidence type="ECO:0000256" key="2">
    <source>
        <dbReference type="ARBA" id="ARBA00022491"/>
    </source>
</evidence>